<feature type="coiled-coil region" evidence="3">
    <location>
        <begin position="224"/>
        <end position="265"/>
    </location>
</feature>
<name>A0AAD9QWG7_ACRCE</name>
<evidence type="ECO:0000256" key="3">
    <source>
        <dbReference type="SAM" id="Coils"/>
    </source>
</evidence>
<dbReference type="GO" id="GO:0046872">
    <property type="term" value="F:metal ion binding"/>
    <property type="evidence" value="ECO:0007669"/>
    <property type="project" value="UniProtKB-KW"/>
</dbReference>
<keyword evidence="3" id="KW-0175">Coiled coil</keyword>
<dbReference type="PANTHER" id="PTHR23080">
    <property type="entry name" value="THAP DOMAIN PROTEIN"/>
    <property type="match status" value="1"/>
</dbReference>
<evidence type="ECO:0000259" key="4">
    <source>
        <dbReference type="Pfam" id="PF13359"/>
    </source>
</evidence>
<evidence type="ECO:0000256" key="1">
    <source>
        <dbReference type="ARBA" id="ARBA00001968"/>
    </source>
</evidence>
<feature type="domain" description="DDE Tnp4" evidence="4">
    <location>
        <begin position="417"/>
        <end position="504"/>
    </location>
</feature>
<evidence type="ECO:0000313" key="5">
    <source>
        <dbReference type="EMBL" id="KAK2568754.1"/>
    </source>
</evidence>
<comment type="caution">
    <text evidence="5">The sequence shown here is derived from an EMBL/GenBank/DDBJ whole genome shotgun (WGS) entry which is preliminary data.</text>
</comment>
<evidence type="ECO:0000256" key="2">
    <source>
        <dbReference type="ARBA" id="ARBA00022723"/>
    </source>
</evidence>
<dbReference type="EMBL" id="JARQWQ010000011">
    <property type="protein sequence ID" value="KAK2568754.1"/>
    <property type="molecule type" value="Genomic_DNA"/>
</dbReference>
<proteinExistence type="predicted"/>
<reference evidence="5" key="1">
    <citation type="journal article" date="2023" name="G3 (Bethesda)">
        <title>Whole genome assembly and annotation of the endangered Caribbean coral Acropora cervicornis.</title>
        <authorList>
            <person name="Selwyn J.D."/>
            <person name="Vollmer S.V."/>
        </authorList>
    </citation>
    <scope>NUCLEOTIDE SEQUENCE</scope>
    <source>
        <strain evidence="5">K2</strain>
    </source>
</reference>
<dbReference type="Pfam" id="PF13359">
    <property type="entry name" value="DDE_Tnp_4"/>
    <property type="match status" value="1"/>
</dbReference>
<organism evidence="5 6">
    <name type="scientific">Acropora cervicornis</name>
    <name type="common">Staghorn coral</name>
    <dbReference type="NCBI Taxonomy" id="6130"/>
    <lineage>
        <taxon>Eukaryota</taxon>
        <taxon>Metazoa</taxon>
        <taxon>Cnidaria</taxon>
        <taxon>Anthozoa</taxon>
        <taxon>Hexacorallia</taxon>
        <taxon>Scleractinia</taxon>
        <taxon>Astrocoeniina</taxon>
        <taxon>Acroporidae</taxon>
        <taxon>Acropora</taxon>
    </lineage>
</organism>
<dbReference type="InterPro" id="IPR027806">
    <property type="entry name" value="HARBI1_dom"/>
</dbReference>
<gene>
    <name evidence="5" type="ORF">P5673_006762</name>
</gene>
<protein>
    <recommendedName>
        <fullName evidence="4">DDE Tnp4 domain-containing protein</fullName>
    </recommendedName>
</protein>
<sequence length="532" mass="60617">MASTKWHWSCSSNYCRNSWRTPEISYRRLTKAQQTSKEVITQYLNVLGKTKGQVNWAKDVLCTAHWSKRPEIFDINIDVPDVKFPARGAESDKNWHWNCSGVLCNNSWRTKDRNGAKLKHYKLSEVAKDKGLKAAYDKILKNKKTNWKKGVICSEHWSKGFRSSLEDLPDRSTTPAYAQSQPSYITPASNIASAKRCLIDEGKEPKSRRKIERLDPKDPKDEIIETVSKENSELKTELLILKQKLEAKEMEMSKMAKELDTLQLDEMQCKKQLESFKLEFERSRFTYEHIMKAGQCFYMTGLTDLEFNCLFDCVEPYLSCLIYPDCKCNGSGNRKMDIKTELMAFMTILRHALHLGIIAWMTNTSIATQSRIFVAWSVFLVELFDSIDLAPLPGEIEAFIPTEFINAGFGDASCLGDCTETKISASENFDVNNITFSQYKNHTTGKTAVWITPHGTLLQCSATYPGTTSDNDITEQSGVLDMVRRGSVVLTDKGFGITELCLQKSLHHYRLSLSLMPNMMRLTLVKTLILQL</sequence>
<accession>A0AAD9QWG7</accession>
<dbReference type="Proteomes" id="UP001249851">
    <property type="component" value="Unassembled WGS sequence"/>
</dbReference>
<dbReference type="AlphaFoldDB" id="A0AAD9QWG7"/>
<keyword evidence="6" id="KW-1185">Reference proteome</keyword>
<keyword evidence="2" id="KW-0479">Metal-binding</keyword>
<comment type="cofactor">
    <cofactor evidence="1">
        <name>a divalent metal cation</name>
        <dbReference type="ChEBI" id="CHEBI:60240"/>
    </cofactor>
</comment>
<evidence type="ECO:0000313" key="6">
    <source>
        <dbReference type="Proteomes" id="UP001249851"/>
    </source>
</evidence>
<reference evidence="5" key="2">
    <citation type="journal article" date="2023" name="Science">
        <title>Genomic signatures of disease resistance in endangered staghorn corals.</title>
        <authorList>
            <person name="Vollmer S.V."/>
            <person name="Selwyn J.D."/>
            <person name="Despard B.A."/>
            <person name="Roesel C.L."/>
        </authorList>
    </citation>
    <scope>NUCLEOTIDE SEQUENCE</scope>
    <source>
        <strain evidence="5">K2</strain>
    </source>
</reference>